<keyword evidence="1" id="KW-1133">Transmembrane helix</keyword>
<keyword evidence="4" id="KW-1185">Reference proteome</keyword>
<feature type="domain" description="DUF4190" evidence="2">
    <location>
        <begin position="15"/>
        <end position="76"/>
    </location>
</feature>
<protein>
    <recommendedName>
        <fullName evidence="2">DUF4190 domain-containing protein</fullName>
    </recommendedName>
</protein>
<evidence type="ECO:0000259" key="2">
    <source>
        <dbReference type="Pfam" id="PF13828"/>
    </source>
</evidence>
<reference evidence="3" key="1">
    <citation type="submission" date="2022-06" db="EMBL/GenBank/DDBJ databases">
        <title>Genomic Encyclopedia of Archaeal and Bacterial Type Strains, Phase II (KMG-II): from individual species to whole genera.</title>
        <authorList>
            <person name="Goeker M."/>
        </authorList>
    </citation>
    <scope>NUCLEOTIDE SEQUENCE</scope>
    <source>
        <strain evidence="3">DSM 26652</strain>
    </source>
</reference>
<dbReference type="Pfam" id="PF13828">
    <property type="entry name" value="DUF4190"/>
    <property type="match status" value="1"/>
</dbReference>
<evidence type="ECO:0000256" key="1">
    <source>
        <dbReference type="SAM" id="Phobius"/>
    </source>
</evidence>
<proteinExistence type="predicted"/>
<keyword evidence="1" id="KW-0472">Membrane</keyword>
<feature type="transmembrane region" description="Helical" evidence="1">
    <location>
        <begin position="20"/>
        <end position="41"/>
    </location>
</feature>
<accession>A0A9X2G6D5</accession>
<dbReference type="Proteomes" id="UP001139493">
    <property type="component" value="Unassembled WGS sequence"/>
</dbReference>
<dbReference type="RefSeq" id="WP_253831614.1">
    <property type="nucleotide sequence ID" value="NZ_JAMTCS010000001.1"/>
</dbReference>
<gene>
    <name evidence="3" type="ORF">APR03_000054</name>
</gene>
<evidence type="ECO:0000313" key="3">
    <source>
        <dbReference type="EMBL" id="MCP2262731.1"/>
    </source>
</evidence>
<dbReference type="EMBL" id="JAMTCS010000001">
    <property type="protein sequence ID" value="MCP2262731.1"/>
    <property type="molecule type" value="Genomic_DNA"/>
</dbReference>
<evidence type="ECO:0000313" key="4">
    <source>
        <dbReference type="Proteomes" id="UP001139493"/>
    </source>
</evidence>
<dbReference type="AlphaFoldDB" id="A0A9X2G6D5"/>
<comment type="caution">
    <text evidence="3">The sequence shown here is derived from an EMBL/GenBank/DDBJ whole genome shotgun (WGS) entry which is preliminary data.</text>
</comment>
<sequence length="94" mass="10024">MRRKRSTPEPERNDLAVRSLAAGIVTWFCIPGVFAIVAIHLGRKAREAAQRGEADNAHLADAGIVLGWLHLGVLGVVVLVRIVIFFIGTAGGLA</sequence>
<name>A0A9X2G6D5_9MICO</name>
<organism evidence="3 4">
    <name type="scientific">Promicromonospora thailandica</name>
    <dbReference type="NCBI Taxonomy" id="765201"/>
    <lineage>
        <taxon>Bacteria</taxon>
        <taxon>Bacillati</taxon>
        <taxon>Actinomycetota</taxon>
        <taxon>Actinomycetes</taxon>
        <taxon>Micrococcales</taxon>
        <taxon>Promicromonosporaceae</taxon>
        <taxon>Promicromonospora</taxon>
    </lineage>
</organism>
<dbReference type="InterPro" id="IPR025241">
    <property type="entry name" value="DUF4190"/>
</dbReference>
<keyword evidence="1" id="KW-0812">Transmembrane</keyword>
<feature type="transmembrane region" description="Helical" evidence="1">
    <location>
        <begin position="62"/>
        <end position="87"/>
    </location>
</feature>